<keyword evidence="3" id="KW-1185">Reference proteome</keyword>
<dbReference type="InterPro" id="IPR011089">
    <property type="entry name" value="GmrSD_C"/>
</dbReference>
<reference evidence="3" key="1">
    <citation type="submission" date="2016-10" db="EMBL/GenBank/DDBJ databases">
        <authorList>
            <person name="Varghese N."/>
            <person name="Submissions S."/>
        </authorList>
    </citation>
    <scope>NUCLEOTIDE SEQUENCE [LARGE SCALE GENOMIC DNA]</scope>
    <source>
        <strain evidence="3">LMG 25967</strain>
    </source>
</reference>
<dbReference type="OrthoDB" id="9798761at2"/>
<feature type="domain" description="GmrSD restriction endonucleases C-terminal" evidence="1">
    <location>
        <begin position="26"/>
        <end position="84"/>
    </location>
</feature>
<dbReference type="EMBL" id="FNZE01000010">
    <property type="protein sequence ID" value="SEJ51869.1"/>
    <property type="molecule type" value="Genomic_DNA"/>
</dbReference>
<accession>A0A1H6ZEK9</accession>
<evidence type="ECO:0000259" key="1">
    <source>
        <dbReference type="Pfam" id="PF07510"/>
    </source>
</evidence>
<dbReference type="Proteomes" id="UP000242930">
    <property type="component" value="Unassembled WGS sequence"/>
</dbReference>
<sequence>MVKAAWARKEIIKSADEEFSIACHADWARHLTALAIEHILPQKWGEHWPLPKTVQKSPQGRQAFTEQRERLKHTLGKLTLVAGRRCPARRGR</sequence>
<evidence type="ECO:0000313" key="2">
    <source>
        <dbReference type="EMBL" id="SEJ51869.1"/>
    </source>
</evidence>
<dbReference type="AlphaFoldDB" id="A0A1H6ZEK9"/>
<dbReference type="Pfam" id="PF07510">
    <property type="entry name" value="GmrSD_C"/>
    <property type="match status" value="1"/>
</dbReference>
<organism evidence="2 3">
    <name type="scientific">Pseudomonas linyingensis</name>
    <dbReference type="NCBI Taxonomy" id="915471"/>
    <lineage>
        <taxon>Bacteria</taxon>
        <taxon>Pseudomonadati</taxon>
        <taxon>Pseudomonadota</taxon>
        <taxon>Gammaproteobacteria</taxon>
        <taxon>Pseudomonadales</taxon>
        <taxon>Pseudomonadaceae</taxon>
        <taxon>Pseudomonas</taxon>
    </lineage>
</organism>
<evidence type="ECO:0000313" key="3">
    <source>
        <dbReference type="Proteomes" id="UP000242930"/>
    </source>
</evidence>
<proteinExistence type="predicted"/>
<gene>
    <name evidence="2" type="ORF">SAMN05216201_11037</name>
</gene>
<protein>
    <recommendedName>
        <fullName evidence="1">GmrSD restriction endonucleases C-terminal domain-containing protein</fullName>
    </recommendedName>
</protein>
<dbReference type="RefSeq" id="WP_090311648.1">
    <property type="nucleotide sequence ID" value="NZ_FNZE01000010.1"/>
</dbReference>
<name>A0A1H6ZEK9_9PSED</name>